<dbReference type="EMBL" id="BK015934">
    <property type="protein sequence ID" value="DAF85986.1"/>
    <property type="molecule type" value="Genomic_DNA"/>
</dbReference>
<reference evidence="1" key="1">
    <citation type="journal article" date="2021" name="Proc. Natl. Acad. Sci. U.S.A.">
        <title>A Catalog of Tens of Thousands of Viruses from Human Metagenomes Reveals Hidden Associations with Chronic Diseases.</title>
        <authorList>
            <person name="Tisza M.J."/>
            <person name="Buck C.B."/>
        </authorList>
    </citation>
    <scope>NUCLEOTIDE SEQUENCE</scope>
    <source>
        <strain evidence="1">CtHSY3</strain>
    </source>
</reference>
<organism evidence="1">
    <name type="scientific">Siphoviridae sp. ctHSY3</name>
    <dbReference type="NCBI Taxonomy" id="2825421"/>
    <lineage>
        <taxon>Viruses</taxon>
        <taxon>Duplodnaviria</taxon>
        <taxon>Heunggongvirae</taxon>
        <taxon>Uroviricota</taxon>
        <taxon>Caudoviricetes</taxon>
    </lineage>
</organism>
<protein>
    <submittedName>
        <fullName evidence="1">Tail tube protein</fullName>
    </submittedName>
</protein>
<evidence type="ECO:0000313" key="1">
    <source>
        <dbReference type="EMBL" id="DAF85986.1"/>
    </source>
</evidence>
<accession>A0A8S5TUU5</accession>
<sequence>MPEPAKKIAQTLGPGSLKFGKTGAETEFASKVTKATYDPGYSEADTTPMLDGSDFKPEGDWNGGKISGTFYQDFTLAGLEAWCFNHAGETMPFVFTPKTGQGNYKISGDCVIKPVSIGGDPKKTNTADFEFSVLGKPRMEATA</sequence>
<name>A0A8S5TUU5_9CAUD</name>
<proteinExistence type="predicted"/>